<keyword evidence="3 5" id="KW-0238">DNA-binding</keyword>
<dbReference type="InterPro" id="IPR002104">
    <property type="entry name" value="Integrase_catalytic"/>
</dbReference>
<dbReference type="PANTHER" id="PTHR30349:SF41">
    <property type="entry name" value="INTEGRASE_RECOMBINASE PROTEIN MJ0367-RELATED"/>
    <property type="match status" value="1"/>
</dbReference>
<dbReference type="InterPro" id="IPR013762">
    <property type="entry name" value="Integrase-like_cat_sf"/>
</dbReference>
<evidence type="ECO:0000256" key="2">
    <source>
        <dbReference type="ARBA" id="ARBA00022908"/>
    </source>
</evidence>
<keyword evidence="2" id="KW-0229">DNA integration</keyword>
<comment type="caution">
    <text evidence="8">The sequence shown here is derived from an EMBL/GenBank/DDBJ whole genome shotgun (WGS) entry which is preliminary data.</text>
</comment>
<reference evidence="8" key="1">
    <citation type="submission" date="2021-11" db="EMBL/GenBank/DDBJ databases">
        <authorList>
            <person name="Bulgarelli D."/>
        </authorList>
    </citation>
    <scope>NUCLEOTIDE SEQUENCE</scope>
    <source>
        <strain evidence="8">Bi133</strain>
    </source>
</reference>
<comment type="similarity">
    <text evidence="1">Belongs to the 'phage' integrase family.</text>
</comment>
<evidence type="ECO:0000256" key="4">
    <source>
        <dbReference type="ARBA" id="ARBA00023172"/>
    </source>
</evidence>
<feature type="domain" description="Core-binding (CB)" evidence="7">
    <location>
        <begin position="1"/>
        <end position="89"/>
    </location>
</feature>
<dbReference type="InterPro" id="IPR011010">
    <property type="entry name" value="DNA_brk_join_enz"/>
</dbReference>
<dbReference type="Pfam" id="PF02899">
    <property type="entry name" value="Phage_int_SAM_1"/>
    <property type="match status" value="1"/>
</dbReference>
<dbReference type="AlphaFoldDB" id="A0A9W4L3E3"/>
<dbReference type="GO" id="GO:0006310">
    <property type="term" value="P:DNA recombination"/>
    <property type="evidence" value="ECO:0007669"/>
    <property type="project" value="UniProtKB-KW"/>
</dbReference>
<dbReference type="PROSITE" id="PS51898">
    <property type="entry name" value="TYR_RECOMBINASE"/>
    <property type="match status" value="1"/>
</dbReference>
<dbReference type="PANTHER" id="PTHR30349">
    <property type="entry name" value="PHAGE INTEGRASE-RELATED"/>
    <property type="match status" value="1"/>
</dbReference>
<dbReference type="RefSeq" id="WP_230303052.1">
    <property type="nucleotide sequence ID" value="NZ_CAKKMG010000062.1"/>
</dbReference>
<keyword evidence="4" id="KW-0233">DNA recombination</keyword>
<dbReference type="Proteomes" id="UP000789326">
    <property type="component" value="Unassembled WGS sequence"/>
</dbReference>
<organism evidence="8 9">
    <name type="scientific">Peribacillus simplex</name>
    <dbReference type="NCBI Taxonomy" id="1478"/>
    <lineage>
        <taxon>Bacteria</taxon>
        <taxon>Bacillati</taxon>
        <taxon>Bacillota</taxon>
        <taxon>Bacilli</taxon>
        <taxon>Bacillales</taxon>
        <taxon>Bacillaceae</taxon>
        <taxon>Peribacillus</taxon>
    </lineage>
</organism>
<evidence type="ECO:0000256" key="1">
    <source>
        <dbReference type="ARBA" id="ARBA00008857"/>
    </source>
</evidence>
<evidence type="ECO:0000259" key="7">
    <source>
        <dbReference type="PROSITE" id="PS51900"/>
    </source>
</evidence>
<dbReference type="GO" id="GO:0003677">
    <property type="term" value="F:DNA binding"/>
    <property type="evidence" value="ECO:0007669"/>
    <property type="project" value="UniProtKB-UniRule"/>
</dbReference>
<dbReference type="EMBL" id="CAKKMG010000062">
    <property type="protein sequence ID" value="CAH0270878.1"/>
    <property type="molecule type" value="Genomic_DNA"/>
</dbReference>
<dbReference type="Gene3D" id="1.10.150.130">
    <property type="match status" value="1"/>
</dbReference>
<dbReference type="InterPro" id="IPR050090">
    <property type="entry name" value="Tyrosine_recombinase_XerCD"/>
</dbReference>
<dbReference type="Gene3D" id="1.10.443.10">
    <property type="entry name" value="Intergrase catalytic core"/>
    <property type="match status" value="1"/>
</dbReference>
<evidence type="ECO:0000256" key="5">
    <source>
        <dbReference type="PROSITE-ProRule" id="PRU01248"/>
    </source>
</evidence>
<gene>
    <name evidence="8" type="primary">xerD_4</name>
    <name evidence="8" type="ORF">SRABI133_03657</name>
</gene>
<dbReference type="InterPro" id="IPR004107">
    <property type="entry name" value="Integrase_SAM-like_N"/>
</dbReference>
<dbReference type="InterPro" id="IPR044068">
    <property type="entry name" value="CB"/>
</dbReference>
<dbReference type="GO" id="GO:0015074">
    <property type="term" value="P:DNA integration"/>
    <property type="evidence" value="ECO:0007669"/>
    <property type="project" value="UniProtKB-KW"/>
</dbReference>
<protein>
    <submittedName>
        <fullName evidence="8">Tyrosine recombinase XerD</fullName>
    </submittedName>
</protein>
<dbReference type="PROSITE" id="PS51900">
    <property type="entry name" value="CB"/>
    <property type="match status" value="1"/>
</dbReference>
<accession>A0A9W4L3E3</accession>
<evidence type="ECO:0000313" key="8">
    <source>
        <dbReference type="EMBL" id="CAH0270878.1"/>
    </source>
</evidence>
<feature type="domain" description="Tyr recombinase" evidence="6">
    <location>
        <begin position="110"/>
        <end position="296"/>
    </location>
</feature>
<proteinExistence type="inferred from homology"/>
<dbReference type="SUPFAM" id="SSF56349">
    <property type="entry name" value="DNA breaking-rejoining enzymes"/>
    <property type="match status" value="1"/>
</dbReference>
<name>A0A9W4L3E3_9BACI</name>
<evidence type="ECO:0000313" key="9">
    <source>
        <dbReference type="Proteomes" id="UP000789326"/>
    </source>
</evidence>
<dbReference type="Pfam" id="PF00589">
    <property type="entry name" value="Phage_integrase"/>
    <property type="match status" value="1"/>
</dbReference>
<dbReference type="InterPro" id="IPR010998">
    <property type="entry name" value="Integrase_recombinase_N"/>
</dbReference>
<evidence type="ECO:0000256" key="3">
    <source>
        <dbReference type="ARBA" id="ARBA00023125"/>
    </source>
</evidence>
<evidence type="ECO:0000259" key="6">
    <source>
        <dbReference type="PROSITE" id="PS51898"/>
    </source>
</evidence>
<sequence>MNYVQASDDYLMYLEVEKNYSLNTLTSYAFDLKLYGEFLTANNRSLDLDELTSSSVRRFVQDQVINHGIKPRTLQRRISCLKSFSKYCLKENYMKSDFTAGIQAPKADKNLPKYMTLQELHKLFAYLEQDPRPQRIRNELMFKLLATTGMRRQELVDLTWEQVNLENQTILVRGKGRKERLLPLHPIVLPLFQDYQETLLEQQKHYSEPIFYNQKHKPLNPRGLHKIFKEILERAGLPAHRFSLHHLRHTFATLLLQENKDKVDLRTLQELLGHESLATTSVYTHIDFEQKKRAINSFLIS</sequence>